<accession>A0AAQ1KJ38</accession>
<name>A0AAQ1KJ38_9PSED</name>
<dbReference type="Proteomes" id="UP000183385">
    <property type="component" value="Unassembled WGS sequence"/>
</dbReference>
<gene>
    <name evidence="1" type="ORF">SAMN05216577_12812</name>
</gene>
<dbReference type="EMBL" id="FOLS01000028">
    <property type="protein sequence ID" value="SFD51818.1"/>
    <property type="molecule type" value="Genomic_DNA"/>
</dbReference>
<reference evidence="1 2" key="1">
    <citation type="submission" date="2016-10" db="EMBL/GenBank/DDBJ databases">
        <authorList>
            <person name="Varghese N."/>
            <person name="Submissions S."/>
        </authorList>
    </citation>
    <scope>NUCLEOTIDE SEQUENCE [LARGE SCALE GENOMIC DNA]</scope>
    <source>
        <strain evidence="1 2">LMG 18378</strain>
    </source>
</reference>
<comment type="caution">
    <text evidence="1">The sequence shown here is derived from an EMBL/GenBank/DDBJ whole genome shotgun (WGS) entry which is preliminary data.</text>
</comment>
<evidence type="ECO:0000313" key="2">
    <source>
        <dbReference type="Proteomes" id="UP000183385"/>
    </source>
</evidence>
<dbReference type="AlphaFoldDB" id="A0AAQ1KJ38"/>
<keyword evidence="2" id="KW-1185">Reference proteome</keyword>
<organism evidence="1 2">
    <name type="scientific">Pseudomonas citronellolis</name>
    <dbReference type="NCBI Taxonomy" id="53408"/>
    <lineage>
        <taxon>Bacteria</taxon>
        <taxon>Pseudomonadati</taxon>
        <taxon>Pseudomonadota</taxon>
        <taxon>Gammaproteobacteria</taxon>
        <taxon>Pseudomonadales</taxon>
        <taxon>Pseudomonadaceae</taxon>
        <taxon>Pseudomonas</taxon>
    </lineage>
</organism>
<proteinExistence type="predicted"/>
<dbReference type="RefSeq" id="WP_135499786.1">
    <property type="nucleotide sequence ID" value="NZ_FOLS01000028.1"/>
</dbReference>
<evidence type="ECO:0000313" key="1">
    <source>
        <dbReference type="EMBL" id="SFD51818.1"/>
    </source>
</evidence>
<protein>
    <submittedName>
        <fullName evidence="1">Uncharacterized protein</fullName>
    </submittedName>
</protein>
<sequence>MKSRVNKDALQKNMIRAIERNEMFSLENWTTYELHDLEFAAELDGAEKARAEILNELDRRDTAMRLEVAEARDANHVRIRMLKHGHVQHAAAALGTRVACMVNARKCAGSVGKIPRLLAQLNA</sequence>